<evidence type="ECO:0000313" key="2">
    <source>
        <dbReference type="EMBL" id="KHE42555.1"/>
    </source>
</evidence>
<dbReference type="Gene3D" id="3.40.30.10">
    <property type="entry name" value="Glutaredoxin"/>
    <property type="match status" value="1"/>
</dbReference>
<reference evidence="2 3" key="1">
    <citation type="submission" date="2014-09" db="EMBL/GenBank/DDBJ databases">
        <title>Alistipes sp. 627, sp. nov., a novel member of the family Rikenellaceae isolated from human faeces.</title>
        <authorList>
            <person name="Shkoporov A.N."/>
            <person name="Chaplin A.V."/>
            <person name="Motuzova O.V."/>
            <person name="Kafarskaia L.I."/>
            <person name="Khokhlova E.V."/>
            <person name="Efimov B.A."/>
        </authorList>
    </citation>
    <scope>NUCLEOTIDE SEQUENCE [LARGE SCALE GENOMIC DNA]</scope>
    <source>
        <strain evidence="2 3">627</strain>
    </source>
</reference>
<accession>A0ABR4YJW5</accession>
<dbReference type="InterPro" id="IPR050994">
    <property type="entry name" value="At_inactive_RLKs"/>
</dbReference>
<dbReference type="PANTHER" id="PTHR48010">
    <property type="entry name" value="OS05G0588300 PROTEIN"/>
    <property type="match status" value="1"/>
</dbReference>
<dbReference type="InterPro" id="IPR001611">
    <property type="entry name" value="Leu-rich_rpt"/>
</dbReference>
<dbReference type="Gene3D" id="2.60.40.10">
    <property type="entry name" value="Immunoglobulins"/>
    <property type="match status" value="2"/>
</dbReference>
<dbReference type="Pfam" id="PF09471">
    <property type="entry name" value="Peptidase_M64"/>
    <property type="match status" value="1"/>
</dbReference>
<dbReference type="EMBL" id="JRGF01000003">
    <property type="protein sequence ID" value="KHE42555.1"/>
    <property type="molecule type" value="Genomic_DNA"/>
</dbReference>
<organism evidence="2 3">
    <name type="scientific">Alistipes inops</name>
    <dbReference type="NCBI Taxonomy" id="1501391"/>
    <lineage>
        <taxon>Bacteria</taxon>
        <taxon>Pseudomonadati</taxon>
        <taxon>Bacteroidota</taxon>
        <taxon>Bacteroidia</taxon>
        <taxon>Bacteroidales</taxon>
        <taxon>Rikenellaceae</taxon>
        <taxon>Alistipes</taxon>
    </lineage>
</organism>
<gene>
    <name evidence="2" type="ORF">LG35_02880</name>
</gene>
<dbReference type="Gene3D" id="3.80.10.10">
    <property type="entry name" value="Ribonuclease Inhibitor"/>
    <property type="match status" value="1"/>
</dbReference>
<evidence type="ECO:0000259" key="1">
    <source>
        <dbReference type="Pfam" id="PF19190"/>
    </source>
</evidence>
<dbReference type="SUPFAM" id="SSF52058">
    <property type="entry name" value="L domain-like"/>
    <property type="match status" value="1"/>
</dbReference>
<protein>
    <recommendedName>
        <fullName evidence="1">BACON domain-containing protein</fullName>
    </recommendedName>
</protein>
<dbReference type="Pfam" id="PF00560">
    <property type="entry name" value="LRR_1"/>
    <property type="match status" value="1"/>
</dbReference>
<dbReference type="Pfam" id="PF19190">
    <property type="entry name" value="BACON_2"/>
    <property type="match status" value="1"/>
</dbReference>
<name>A0ABR4YJW5_9BACT</name>
<sequence>MFTGCTKGPDSYLQLQSELYTFDASGGENLLIFSTDSPWSVETEPLTTTGSAFAAQRKAWYSITPSSGPAGENLRLQVTVGENDTYSERGVFLVLRAGTREERIAVRQRQKNAILSGQNDYAVSCEEQTLTVEVQANVAYETVVESGQQWIKEAEAPTDTKALETTAHAFRIAANTEERERKGVVLFRNTETKLCDTLTIVQAAWTDPTPELTALTALYESTGGDGWTHNDNWCSDKPLNEWYGVETDLSGRVIALRLSNNNLTGELPDELSGLTVLRHLDLSHNDIGGTINKQGRPPKNGTYSFMDTMHELIAIDLSHNRIEGGLPFWSEWTSKSHKFLDYIDFSYNELDSNLREWTALFDGRNLDLRLNYNKIPTGYVPDIYLNYHSWPQMSMAIARQRADKDTGFMDGAQLPDFLFDDLTTGQTLRVQDICKDNCMTMLLSWDPLQEKSVRFAETTVQRLHKLYHGQGFDVIAVIPKGEEYRRAAEEYLRTHETEWYICSDYRTLSGEELVLPGAPYPSYMLFDAEGIIVDEIYEGKNIPPSFSMGPWQPLEDILSLGFDYYVSLCFYEHVGACKYESTDYSMDKQYELLHAATRGDGVDIVLMGDAFTDIDIEVGRYRQIMEAAKDALLSVEPLKTYKDYLNIHMVYAVSKHAQPRTKDWPADYETALDIGFITNWGLQMSHGGPTNLSDYTQDHERLQTAKVWGFVVNNCPGAGAGYINPPYQPSFGTIGYLDGTFYFTVVHEVAGHALGLLGDEYGHNQTTPTSGAIETIHYGHRVGTHLNLSLTDDPASVPWAHLIGDSRFPDVGIYRGGSNYLYGVWHASPRCIMTSSPNWPYFDTVCRELLVRRILTLAGEEYTFEKFLENDKMDY</sequence>
<keyword evidence="3" id="KW-1185">Reference proteome</keyword>
<dbReference type="InterPro" id="IPR032675">
    <property type="entry name" value="LRR_dom_sf"/>
</dbReference>
<dbReference type="InterPro" id="IPR024361">
    <property type="entry name" value="BACON"/>
</dbReference>
<dbReference type="InterPro" id="IPR013783">
    <property type="entry name" value="Ig-like_fold"/>
</dbReference>
<feature type="domain" description="BACON" evidence="1">
    <location>
        <begin position="58"/>
        <end position="109"/>
    </location>
</feature>
<dbReference type="PANTHER" id="PTHR48010:SF58">
    <property type="entry name" value="RECEPTOR PROTEIN KINASE-LIKE PROTEIN ZAR1"/>
    <property type="match status" value="1"/>
</dbReference>
<dbReference type="CDD" id="cd14948">
    <property type="entry name" value="BACON"/>
    <property type="match status" value="2"/>
</dbReference>
<dbReference type="Proteomes" id="UP000030889">
    <property type="component" value="Unassembled WGS sequence"/>
</dbReference>
<comment type="caution">
    <text evidence="2">The sequence shown here is derived from an EMBL/GenBank/DDBJ whole genome shotgun (WGS) entry which is preliminary data.</text>
</comment>
<evidence type="ECO:0000313" key="3">
    <source>
        <dbReference type="Proteomes" id="UP000030889"/>
    </source>
</evidence>
<proteinExistence type="predicted"/>
<dbReference type="InterPro" id="IPR019026">
    <property type="entry name" value="Peptidase_M64_IgA"/>
</dbReference>
<dbReference type="InterPro" id="IPR024079">
    <property type="entry name" value="MetalloPept_cat_dom_sf"/>
</dbReference>
<dbReference type="Gene3D" id="3.40.390.10">
    <property type="entry name" value="Collagenase (Catalytic Domain)"/>
    <property type="match status" value="1"/>
</dbReference>